<organism evidence="1">
    <name type="scientific">marine metagenome</name>
    <dbReference type="NCBI Taxonomy" id="408172"/>
    <lineage>
        <taxon>unclassified sequences</taxon>
        <taxon>metagenomes</taxon>
        <taxon>ecological metagenomes</taxon>
    </lineage>
</organism>
<sequence length="134" mass="15143">MIDYLKLYYPEDFNDFIESSEFIALIDLIAYVGQNISYRVDLNARENFLSTAQRRESILRLARLVSYNSKRNVNASGLLKLSSISTTEDVYDSNGANLANTGITWNDINNIDYAEQFNLILNSAMVSSQKVGNP</sequence>
<protein>
    <recommendedName>
        <fullName evidence="2">Baseplate protein J-like domain-containing protein</fullName>
    </recommendedName>
</protein>
<feature type="non-terminal residue" evidence="1">
    <location>
        <position position="134"/>
    </location>
</feature>
<gene>
    <name evidence="1" type="ORF">METZ01_LOCUS309136</name>
</gene>
<dbReference type="AlphaFoldDB" id="A0A382N951"/>
<reference evidence="1" key="1">
    <citation type="submission" date="2018-05" db="EMBL/GenBank/DDBJ databases">
        <authorList>
            <person name="Lanie J.A."/>
            <person name="Ng W.-L."/>
            <person name="Kazmierczak K.M."/>
            <person name="Andrzejewski T.M."/>
            <person name="Davidsen T.M."/>
            <person name="Wayne K.J."/>
            <person name="Tettelin H."/>
            <person name="Glass J.I."/>
            <person name="Rusch D."/>
            <person name="Podicherti R."/>
            <person name="Tsui H.-C.T."/>
            <person name="Winkler M.E."/>
        </authorList>
    </citation>
    <scope>NUCLEOTIDE SEQUENCE</scope>
</reference>
<name>A0A382N951_9ZZZZ</name>
<dbReference type="EMBL" id="UINC01098062">
    <property type="protein sequence ID" value="SVC56282.1"/>
    <property type="molecule type" value="Genomic_DNA"/>
</dbReference>
<proteinExistence type="predicted"/>
<evidence type="ECO:0008006" key="2">
    <source>
        <dbReference type="Google" id="ProtNLM"/>
    </source>
</evidence>
<evidence type="ECO:0000313" key="1">
    <source>
        <dbReference type="EMBL" id="SVC56282.1"/>
    </source>
</evidence>
<accession>A0A382N951</accession>